<dbReference type="InterPro" id="IPR012020">
    <property type="entry name" value="ABHD4"/>
</dbReference>
<dbReference type="PANTHER" id="PTHR10794">
    <property type="entry name" value="ABHYDROLASE DOMAIN-CONTAINING PROTEIN"/>
    <property type="match status" value="1"/>
</dbReference>
<dbReference type="InterPro" id="IPR029058">
    <property type="entry name" value="AB_hydrolase_fold"/>
</dbReference>
<evidence type="ECO:0000259" key="3">
    <source>
        <dbReference type="Pfam" id="PF00561"/>
    </source>
</evidence>
<organism evidence="4 5">
    <name type="scientific">Hesseltinella vesiculosa</name>
    <dbReference type="NCBI Taxonomy" id="101127"/>
    <lineage>
        <taxon>Eukaryota</taxon>
        <taxon>Fungi</taxon>
        <taxon>Fungi incertae sedis</taxon>
        <taxon>Mucoromycota</taxon>
        <taxon>Mucoromycotina</taxon>
        <taxon>Mucoromycetes</taxon>
        <taxon>Mucorales</taxon>
        <taxon>Cunninghamellaceae</taxon>
        <taxon>Hesseltinella</taxon>
    </lineage>
</organism>
<proteinExistence type="inferred from homology"/>
<keyword evidence="4" id="KW-0378">Hydrolase</keyword>
<feature type="active site" description="Charge relay system" evidence="2">
    <location>
        <position position="323"/>
    </location>
</feature>
<dbReference type="PANTHER" id="PTHR10794:SF63">
    <property type="entry name" value="ALPHA_BETA HYDROLASE 1, ISOFORM A"/>
    <property type="match status" value="1"/>
</dbReference>
<dbReference type="SUPFAM" id="SSF53474">
    <property type="entry name" value="alpha/beta-Hydrolases"/>
    <property type="match status" value="1"/>
</dbReference>
<reference evidence="4 5" key="1">
    <citation type="submission" date="2016-07" db="EMBL/GenBank/DDBJ databases">
        <title>Pervasive Adenine N6-methylation of Active Genes in Fungi.</title>
        <authorList>
            <consortium name="DOE Joint Genome Institute"/>
            <person name="Mondo S.J."/>
            <person name="Dannebaum R.O."/>
            <person name="Kuo R.C."/>
            <person name="Labutti K."/>
            <person name="Haridas S."/>
            <person name="Kuo A."/>
            <person name="Salamov A."/>
            <person name="Ahrendt S.R."/>
            <person name="Lipzen A."/>
            <person name="Sullivan W."/>
            <person name="Andreopoulos W.B."/>
            <person name="Clum A."/>
            <person name="Lindquist E."/>
            <person name="Daum C."/>
            <person name="Ramamoorthy G.K."/>
            <person name="Gryganskyi A."/>
            <person name="Culley D."/>
            <person name="Magnuson J.K."/>
            <person name="James T.Y."/>
            <person name="O'Malley M.A."/>
            <person name="Stajich J.E."/>
            <person name="Spatafora J.W."/>
            <person name="Visel A."/>
            <person name="Grigoriev I.V."/>
        </authorList>
    </citation>
    <scope>NUCLEOTIDE SEQUENCE [LARGE SCALE GENOMIC DNA]</scope>
    <source>
        <strain evidence="4 5">NRRL 3301</strain>
    </source>
</reference>
<sequence length="357" mass="39677">MTGEAASLSLDKFLLTQCPSFHKSSTYYPTPYLFNGHLQTGYASMYKEKSPDVNYERELLQLKDGGQLSLDWTKPLNGTQDPSQPIAVVLHGLTGGSHESYVHGVLEKLVQADYRAVVMNARGCADTEITTPQLFNGAWTEDLREALAHVQAKIAPGTPMVAIGFSLGSNILVKYLGEEKEDTPLHAAISVANPYDFLSCNTNLDDGFFSRHVYSRAMSGNLKGLYARHPLMKKHSDIDPAQVMAAKTIRQYDGACTCKVFGYTTVNNYFRDASSARFIEHVRIPLLCVNALDDPIATAKYIPWEEIQINPYVILATTDYGGHLGWFQNLSAERWINQPLAEFIMAMFKAKVTTTCE</sequence>
<dbReference type="Gene3D" id="3.40.50.1820">
    <property type="entry name" value="alpha/beta hydrolase"/>
    <property type="match status" value="1"/>
</dbReference>
<evidence type="ECO:0000256" key="1">
    <source>
        <dbReference type="ARBA" id="ARBA00010884"/>
    </source>
</evidence>
<comment type="caution">
    <text evidence="4">The sequence shown here is derived from an EMBL/GenBank/DDBJ whole genome shotgun (WGS) entry which is preliminary data.</text>
</comment>
<dbReference type="InterPro" id="IPR050960">
    <property type="entry name" value="AB_hydrolase_4_sf"/>
</dbReference>
<dbReference type="OrthoDB" id="5954035at2759"/>
<dbReference type="STRING" id="101127.A0A1X2G7W7"/>
<dbReference type="InterPro" id="IPR000073">
    <property type="entry name" value="AB_hydrolase_1"/>
</dbReference>
<dbReference type="AlphaFoldDB" id="A0A1X2G7W7"/>
<evidence type="ECO:0000256" key="2">
    <source>
        <dbReference type="PIRSR" id="PIRSR005211-1"/>
    </source>
</evidence>
<evidence type="ECO:0000313" key="5">
    <source>
        <dbReference type="Proteomes" id="UP000242146"/>
    </source>
</evidence>
<dbReference type="GO" id="GO:0008126">
    <property type="term" value="F:acetylesterase activity"/>
    <property type="evidence" value="ECO:0007669"/>
    <property type="project" value="TreeGrafter"/>
</dbReference>
<dbReference type="PIRSF" id="PIRSF005211">
    <property type="entry name" value="Ab_hydro_YheT"/>
    <property type="match status" value="1"/>
</dbReference>
<dbReference type="Pfam" id="PF00561">
    <property type="entry name" value="Abhydrolase_1"/>
    <property type="match status" value="1"/>
</dbReference>
<name>A0A1X2G7W7_9FUNG</name>
<accession>A0A1X2G7W7</accession>
<evidence type="ECO:0000313" key="4">
    <source>
        <dbReference type="EMBL" id="ORX47247.1"/>
    </source>
</evidence>
<dbReference type="GO" id="GO:0051792">
    <property type="term" value="P:medium-chain fatty acid biosynthetic process"/>
    <property type="evidence" value="ECO:0007669"/>
    <property type="project" value="TreeGrafter"/>
</dbReference>
<feature type="active site" description="Charge relay system" evidence="2">
    <location>
        <position position="166"/>
    </location>
</feature>
<keyword evidence="5" id="KW-1185">Reference proteome</keyword>
<protein>
    <submittedName>
        <fullName evidence="4">AB-hydrolase YheT</fullName>
    </submittedName>
</protein>
<gene>
    <name evidence="4" type="ORF">DM01DRAFT_1327283</name>
</gene>
<dbReference type="GO" id="GO:0051793">
    <property type="term" value="P:medium-chain fatty acid catabolic process"/>
    <property type="evidence" value="ECO:0007669"/>
    <property type="project" value="TreeGrafter"/>
</dbReference>
<dbReference type="EMBL" id="MCGT01000034">
    <property type="protein sequence ID" value="ORX47247.1"/>
    <property type="molecule type" value="Genomic_DNA"/>
</dbReference>
<feature type="active site" description="Charge relay system" evidence="2">
    <location>
        <position position="294"/>
    </location>
</feature>
<comment type="similarity">
    <text evidence="1">Belongs to the AB hydrolase superfamily. AB hydrolase 4 family.</text>
</comment>
<dbReference type="Proteomes" id="UP000242146">
    <property type="component" value="Unassembled WGS sequence"/>
</dbReference>
<dbReference type="GO" id="GO:0047372">
    <property type="term" value="F:monoacylglycerol lipase activity"/>
    <property type="evidence" value="ECO:0007669"/>
    <property type="project" value="TreeGrafter"/>
</dbReference>
<feature type="domain" description="AB hydrolase-1" evidence="3">
    <location>
        <begin position="88"/>
        <end position="196"/>
    </location>
</feature>